<evidence type="ECO:0000313" key="2">
    <source>
        <dbReference type="EMBL" id="NJP96631.1"/>
    </source>
</evidence>
<accession>A0ABX1BLG9</accession>
<comment type="caution">
    <text evidence="2">The sequence shown here is derived from an EMBL/GenBank/DDBJ whole genome shotgun (WGS) entry which is preliminary data.</text>
</comment>
<dbReference type="PROSITE" id="PS50052">
    <property type="entry name" value="GUANYLATE_KINASE_2"/>
    <property type="match status" value="1"/>
</dbReference>
<protein>
    <submittedName>
        <fullName evidence="2">Guanylate kinase</fullName>
    </submittedName>
</protein>
<sequence>MRGIVLYGPPASGKSTITVALGELDPRFALVRKLKMGNQRGTEYDFVSAAELDRLRAAGRVLIETRRYGNVYAIDRDRIDRLTSAGRIPIVHLGNLGDVRRLVEDAPWLTVLLWVPRQICQQRSHQRGDNDTAHRLQAWDETLADLRADDDGLFHHRFSTDQAGPDEIARVIAGTFPDEGTVPLGHRA</sequence>
<dbReference type="EMBL" id="JAATEP010000052">
    <property type="protein sequence ID" value="NJP96631.1"/>
    <property type="molecule type" value="Genomic_DNA"/>
</dbReference>
<name>A0ABX1BLG9_9ACTN</name>
<evidence type="ECO:0000313" key="3">
    <source>
        <dbReference type="Proteomes" id="UP000696294"/>
    </source>
</evidence>
<dbReference type="InterPro" id="IPR008144">
    <property type="entry name" value="Guanylate_kin-like_dom"/>
</dbReference>
<organism evidence="2 3">
    <name type="scientific">Nonomuraea composti</name>
    <dbReference type="NCBI Taxonomy" id="2720023"/>
    <lineage>
        <taxon>Bacteria</taxon>
        <taxon>Bacillati</taxon>
        <taxon>Actinomycetota</taxon>
        <taxon>Actinomycetes</taxon>
        <taxon>Streptosporangiales</taxon>
        <taxon>Streptosporangiaceae</taxon>
        <taxon>Nonomuraea</taxon>
    </lineage>
</organism>
<keyword evidence="3" id="KW-1185">Reference proteome</keyword>
<keyword evidence="2" id="KW-0418">Kinase</keyword>
<proteinExistence type="predicted"/>
<dbReference type="RefSeq" id="WP_168018168.1">
    <property type="nucleotide sequence ID" value="NZ_JAATEP010000052.1"/>
</dbReference>
<reference evidence="2 3" key="1">
    <citation type="submission" date="2020-03" db="EMBL/GenBank/DDBJ databases">
        <title>WGS of actinomycetes isolated from Thailand.</title>
        <authorList>
            <person name="Thawai C."/>
        </authorList>
    </citation>
    <scope>NUCLEOTIDE SEQUENCE [LARGE SCALE GENOMIC DNA]</scope>
    <source>
        <strain evidence="2 3">FMUSA5-5</strain>
    </source>
</reference>
<evidence type="ECO:0000259" key="1">
    <source>
        <dbReference type="PROSITE" id="PS50052"/>
    </source>
</evidence>
<dbReference type="GO" id="GO:0016301">
    <property type="term" value="F:kinase activity"/>
    <property type="evidence" value="ECO:0007669"/>
    <property type="project" value="UniProtKB-KW"/>
</dbReference>
<dbReference type="Gene3D" id="3.40.50.300">
    <property type="entry name" value="P-loop containing nucleotide triphosphate hydrolases"/>
    <property type="match status" value="1"/>
</dbReference>
<keyword evidence="2" id="KW-0808">Transferase</keyword>
<feature type="domain" description="Guanylate kinase-like" evidence="1">
    <location>
        <begin position="1"/>
        <end position="93"/>
    </location>
</feature>
<dbReference type="InterPro" id="IPR027417">
    <property type="entry name" value="P-loop_NTPase"/>
</dbReference>
<gene>
    <name evidence="2" type="ORF">HCN51_45600</name>
</gene>
<dbReference type="SUPFAM" id="SSF52540">
    <property type="entry name" value="P-loop containing nucleoside triphosphate hydrolases"/>
    <property type="match status" value="1"/>
</dbReference>
<dbReference type="Proteomes" id="UP000696294">
    <property type="component" value="Unassembled WGS sequence"/>
</dbReference>